<evidence type="ECO:0000313" key="3">
    <source>
        <dbReference type="EMBL" id="KAK7869057.1"/>
    </source>
</evidence>
<gene>
    <name evidence="3" type="ORF">R5R35_003001</name>
</gene>
<dbReference type="Proteomes" id="UP001378592">
    <property type="component" value="Unassembled WGS sequence"/>
</dbReference>
<keyword evidence="1" id="KW-1133">Transmembrane helix</keyword>
<dbReference type="GO" id="GO:0008528">
    <property type="term" value="F:G protein-coupled peptide receptor activity"/>
    <property type="evidence" value="ECO:0007669"/>
    <property type="project" value="TreeGrafter"/>
</dbReference>
<feature type="transmembrane region" description="Helical" evidence="1">
    <location>
        <begin position="648"/>
        <end position="667"/>
    </location>
</feature>
<protein>
    <submittedName>
        <fullName evidence="3">Uncharacterized protein</fullName>
    </submittedName>
</protein>
<dbReference type="PANTHER" id="PTHR47154:SF2">
    <property type="entry name" value="G-PROTEIN COUPLED RECEPTOR MTH-RELATED"/>
    <property type="match status" value="1"/>
</dbReference>
<organism evidence="3 4">
    <name type="scientific">Gryllus longicercus</name>
    <dbReference type="NCBI Taxonomy" id="2509291"/>
    <lineage>
        <taxon>Eukaryota</taxon>
        <taxon>Metazoa</taxon>
        <taxon>Ecdysozoa</taxon>
        <taxon>Arthropoda</taxon>
        <taxon>Hexapoda</taxon>
        <taxon>Insecta</taxon>
        <taxon>Pterygota</taxon>
        <taxon>Neoptera</taxon>
        <taxon>Polyneoptera</taxon>
        <taxon>Orthoptera</taxon>
        <taxon>Ensifera</taxon>
        <taxon>Gryllidea</taxon>
        <taxon>Grylloidea</taxon>
        <taxon>Gryllidae</taxon>
        <taxon>Gryllinae</taxon>
        <taxon>Gryllus</taxon>
    </lineage>
</organism>
<dbReference type="PANTHER" id="PTHR47154">
    <property type="entry name" value="G-PROTEIN COUPLED RECEPTOR MTH-RELATED"/>
    <property type="match status" value="1"/>
</dbReference>
<reference evidence="3 4" key="1">
    <citation type="submission" date="2024-03" db="EMBL/GenBank/DDBJ databases">
        <title>The genome assembly and annotation of the cricket Gryllus longicercus Weissman &amp; Gray.</title>
        <authorList>
            <person name="Szrajer S."/>
            <person name="Gray D."/>
            <person name="Ylla G."/>
        </authorList>
    </citation>
    <scope>NUCLEOTIDE SEQUENCE [LARGE SCALE GENOMIC DNA]</scope>
    <source>
        <strain evidence="3">DAG 2021-001</strain>
        <tissue evidence="3">Whole body minus gut</tissue>
    </source>
</reference>
<feature type="signal peptide" evidence="2">
    <location>
        <begin position="1"/>
        <end position="20"/>
    </location>
</feature>
<dbReference type="InterPro" id="IPR051384">
    <property type="entry name" value="Mth_GPCR"/>
</dbReference>
<dbReference type="EMBL" id="JAZDUA010000081">
    <property type="protein sequence ID" value="KAK7869057.1"/>
    <property type="molecule type" value="Genomic_DNA"/>
</dbReference>
<evidence type="ECO:0000313" key="4">
    <source>
        <dbReference type="Proteomes" id="UP001378592"/>
    </source>
</evidence>
<feature type="chain" id="PRO_5042982828" evidence="2">
    <location>
        <begin position="21"/>
        <end position="887"/>
    </location>
</feature>
<keyword evidence="4" id="KW-1185">Reference proteome</keyword>
<comment type="caution">
    <text evidence="3">The sequence shown here is derived from an EMBL/GenBank/DDBJ whole genome shotgun (WGS) entry which is preliminary data.</text>
</comment>
<name>A0AAN9VZ42_9ORTH</name>
<evidence type="ECO:0000256" key="1">
    <source>
        <dbReference type="SAM" id="Phobius"/>
    </source>
</evidence>
<evidence type="ECO:0000256" key="2">
    <source>
        <dbReference type="SAM" id="SignalP"/>
    </source>
</evidence>
<feature type="transmembrane region" description="Helical" evidence="1">
    <location>
        <begin position="543"/>
        <end position="560"/>
    </location>
</feature>
<feature type="transmembrane region" description="Helical" evidence="1">
    <location>
        <begin position="810"/>
        <end position="838"/>
    </location>
</feature>
<feature type="transmembrane region" description="Helical" evidence="1">
    <location>
        <begin position="765"/>
        <end position="787"/>
    </location>
</feature>
<accession>A0AAN9VZ42</accession>
<proteinExistence type="predicted"/>
<feature type="transmembrane region" description="Helical" evidence="1">
    <location>
        <begin position="719"/>
        <end position="738"/>
    </location>
</feature>
<keyword evidence="2" id="KW-0732">Signal</keyword>
<dbReference type="GO" id="GO:0005886">
    <property type="term" value="C:plasma membrane"/>
    <property type="evidence" value="ECO:0007669"/>
    <property type="project" value="TreeGrafter"/>
</dbReference>
<sequence>MYASHTVVLLALLCCDKSRAGNEDLTTPSFTVTKCCKKGQQLDKTGEHCVQRPGWHVSSTGQDLMRLPMEDSGAYWVPSYLRNVSIVVLYGETKADWRAPYMDATDTLVQRFLNIQYKEEEFELSPFQGRVDPSSVLDQTVCFDAVDGSPHQIVFVTSVFLRSLFKCCEKGQRINWDTNECGPKAETELQNVHEEILTPFENNGSHWLPEQMRSNVVRVLYGHRPPYQCNIRLNADSNSWRLLRHSNMYKLWVNTSGSTKTTGGVSRFYCFDEVEEGPFSRVAMAFVSHVTKCCARGKAFSAKNSACAESYDTRKSVDFEVINVSANFSHSVPYWIPPQLHHSRSQITVKYGDNWQLDSRAIFWADDTTQWRIEYPEYEEPTLVLTLVLPSGDKRIIRTREFCFDVFADRFMKPRVIMATLPSKEVHTVFKCCSLGCRLSEMGFCESNSGDDWSPKLLTGPKYLEKPVVMNVHKLVYCREIAFQVIRSLSEKEFELADEFPGLKTSKMQFCYDMQPSERGDNKGVLAYCNVLPTLPLYMRIRPLQVVAAVLLVAAVAAILRREDMRRSAHGLALAFHAACLMVSNALQAIWFFTSIPSAECDLYAYSIYFFLMASALWLNAVAANMACRFRQPLGVLARQNGDGWRRLAVLSAYVWGVSIAMTAFSICMDRSDEMIEKGIITSSFFETRTCRFDQAIAIKVRAPDFIAKKLNHDMGSLLYYYVPCAILVIANCVYLWLTWKKIRELGEDSSLLQSTSSSVRSSLLYVKLLLSAGVLDLVLEMIAWGIRPRSLAKGGDFIGFYVQLMENALLFAILATFVDLVRAAAVLWLCVGQWGWLDRAWRWLRERLPWRKGTAYQVDETTTSSCVLTPQTMSENNEESTATSTM</sequence>
<feature type="transmembrane region" description="Helical" evidence="1">
    <location>
        <begin position="572"/>
        <end position="594"/>
    </location>
</feature>
<keyword evidence="1" id="KW-0812">Transmembrane</keyword>
<feature type="transmembrane region" description="Helical" evidence="1">
    <location>
        <begin position="606"/>
        <end position="627"/>
    </location>
</feature>
<keyword evidence="1" id="KW-0472">Membrane</keyword>
<dbReference type="AlphaFoldDB" id="A0AAN9VZ42"/>
<dbReference type="Gene3D" id="1.20.1070.10">
    <property type="entry name" value="Rhodopsin 7-helix transmembrane proteins"/>
    <property type="match status" value="1"/>
</dbReference>